<dbReference type="AlphaFoldDB" id="A0AAP2DCS2"/>
<dbReference type="PANTHER" id="PTHR48079:SF6">
    <property type="entry name" value="NAD(P)-BINDING DOMAIN-CONTAINING PROTEIN-RELATED"/>
    <property type="match status" value="1"/>
</dbReference>
<organism evidence="2 3">
    <name type="scientific">Dawidia soli</name>
    <dbReference type="NCBI Taxonomy" id="2782352"/>
    <lineage>
        <taxon>Bacteria</taxon>
        <taxon>Pseudomonadati</taxon>
        <taxon>Bacteroidota</taxon>
        <taxon>Cytophagia</taxon>
        <taxon>Cytophagales</taxon>
        <taxon>Chryseotaleaceae</taxon>
        <taxon>Dawidia</taxon>
    </lineage>
</organism>
<sequence>MMTVSILGCGWFGIHFARTLVAEGHTVKGSTTSERKLPLLAEQGIEPFLIHIRPGALMVAPSFFRCDVLVITIPPRAGVTPAGEYQAAVAQVAALAKQHQVPQVIFISSTAVFSDLNGHVQEDTVPSPESDSGKILLAVEHMLQAETDFTTTIVRFGGLVGPGRDPGRFFAGKKEVPNGHAPVNLIHQDDCTGLCRAILKAKAFGGIVHGCAPDHPTRQAFYRQASKRAGLEAPVFVEELTRWKIVEGAQSQSRLAYRYQVDDWQAWLSRS</sequence>
<accession>A0AAP2DCS2</accession>
<dbReference type="CDD" id="cd05266">
    <property type="entry name" value="SDR_a4"/>
    <property type="match status" value="1"/>
</dbReference>
<keyword evidence="3" id="KW-1185">Reference proteome</keyword>
<dbReference type="Gene3D" id="3.40.50.720">
    <property type="entry name" value="NAD(P)-binding Rossmann-like Domain"/>
    <property type="match status" value="1"/>
</dbReference>
<dbReference type="Pfam" id="PF13460">
    <property type="entry name" value="NAD_binding_10"/>
    <property type="match status" value="1"/>
</dbReference>
<comment type="caution">
    <text evidence="2">The sequence shown here is derived from an EMBL/GenBank/DDBJ whole genome shotgun (WGS) entry which is preliminary data.</text>
</comment>
<dbReference type="Proteomes" id="UP001319180">
    <property type="component" value="Unassembled WGS sequence"/>
</dbReference>
<dbReference type="InterPro" id="IPR051783">
    <property type="entry name" value="NAD(P)-dependent_oxidoreduct"/>
</dbReference>
<feature type="domain" description="NAD(P)-binding" evidence="1">
    <location>
        <begin position="10"/>
        <end position="163"/>
    </location>
</feature>
<dbReference type="EMBL" id="JAHESC010000030">
    <property type="protein sequence ID" value="MBT1688721.1"/>
    <property type="molecule type" value="Genomic_DNA"/>
</dbReference>
<gene>
    <name evidence="2" type="ORF">KK078_19280</name>
</gene>
<dbReference type="InterPro" id="IPR016040">
    <property type="entry name" value="NAD(P)-bd_dom"/>
</dbReference>
<dbReference type="PANTHER" id="PTHR48079">
    <property type="entry name" value="PROTEIN YEEZ"/>
    <property type="match status" value="1"/>
</dbReference>
<dbReference type="RefSeq" id="WP_254091948.1">
    <property type="nucleotide sequence ID" value="NZ_JAHESC010000030.1"/>
</dbReference>
<evidence type="ECO:0000313" key="2">
    <source>
        <dbReference type="EMBL" id="MBT1688721.1"/>
    </source>
</evidence>
<dbReference type="InterPro" id="IPR036291">
    <property type="entry name" value="NAD(P)-bd_dom_sf"/>
</dbReference>
<protein>
    <submittedName>
        <fullName evidence="2">SDR family oxidoreductase</fullName>
    </submittedName>
</protein>
<dbReference type="GO" id="GO:0005737">
    <property type="term" value="C:cytoplasm"/>
    <property type="evidence" value="ECO:0007669"/>
    <property type="project" value="TreeGrafter"/>
</dbReference>
<dbReference type="SUPFAM" id="SSF51735">
    <property type="entry name" value="NAD(P)-binding Rossmann-fold domains"/>
    <property type="match status" value="1"/>
</dbReference>
<evidence type="ECO:0000313" key="3">
    <source>
        <dbReference type="Proteomes" id="UP001319180"/>
    </source>
</evidence>
<proteinExistence type="predicted"/>
<reference evidence="2 3" key="1">
    <citation type="submission" date="2021-05" db="EMBL/GenBank/DDBJ databases">
        <title>A Polyphasic approach of four new species of the genus Ohtaekwangia: Ohtaekwangia histidinii sp. nov., Ohtaekwangia cretensis sp. nov., Ohtaekwangia indiensis sp. nov., Ohtaekwangia reichenbachii sp. nov. from diverse environment.</title>
        <authorList>
            <person name="Octaviana S."/>
        </authorList>
    </citation>
    <scope>NUCLEOTIDE SEQUENCE [LARGE SCALE GENOMIC DNA]</scope>
    <source>
        <strain evidence="2 3">PWU37</strain>
    </source>
</reference>
<name>A0AAP2DCS2_9BACT</name>
<dbReference type="GO" id="GO:0004029">
    <property type="term" value="F:aldehyde dehydrogenase (NAD+) activity"/>
    <property type="evidence" value="ECO:0007669"/>
    <property type="project" value="TreeGrafter"/>
</dbReference>
<evidence type="ECO:0000259" key="1">
    <source>
        <dbReference type="Pfam" id="PF13460"/>
    </source>
</evidence>